<dbReference type="Proteomes" id="UP000076925">
    <property type="component" value="Unassembled WGS sequence"/>
</dbReference>
<evidence type="ECO:0000256" key="1">
    <source>
        <dbReference type="SAM" id="Phobius"/>
    </source>
</evidence>
<reference evidence="2 3" key="1">
    <citation type="journal article" date="2013" name="Genome Biol. Evol.">
        <title>Genomes of Stigonematalean cyanobacteria (subsection V) and the evolution of oxygenic photosynthesis from prokaryotes to plastids.</title>
        <authorList>
            <person name="Dagan T."/>
            <person name="Roettger M."/>
            <person name="Stucken K."/>
            <person name="Landan G."/>
            <person name="Koch R."/>
            <person name="Major P."/>
            <person name="Gould S.B."/>
            <person name="Goremykin V.V."/>
            <person name="Rippka R."/>
            <person name="Tandeau de Marsac N."/>
            <person name="Gugger M."/>
            <person name="Lockhart P.J."/>
            <person name="Allen J.F."/>
            <person name="Brune I."/>
            <person name="Maus I."/>
            <person name="Puhler A."/>
            <person name="Martin W.F."/>
        </authorList>
    </citation>
    <scope>NUCLEOTIDE SEQUENCE [LARGE SCALE GENOMIC DNA]</scope>
    <source>
        <strain evidence="2 3">PCC 7110</strain>
    </source>
</reference>
<protein>
    <recommendedName>
        <fullName evidence="4">DUF192 domain-containing protein</fullName>
    </recommendedName>
</protein>
<accession>A0A139WQM6</accession>
<keyword evidence="1" id="KW-0812">Transmembrane</keyword>
<dbReference type="RefSeq" id="WP_017741179.1">
    <property type="nucleotide sequence ID" value="NZ_KQ976355.1"/>
</dbReference>
<dbReference type="PANTHER" id="PTHR37953">
    <property type="entry name" value="UPF0127 PROTEIN MJ1496"/>
    <property type="match status" value="1"/>
</dbReference>
<name>A0A139WQM6_9CYAN</name>
<organism evidence="2 3">
    <name type="scientific">Scytonema hofmannii PCC 7110</name>
    <dbReference type="NCBI Taxonomy" id="128403"/>
    <lineage>
        <taxon>Bacteria</taxon>
        <taxon>Bacillati</taxon>
        <taxon>Cyanobacteriota</taxon>
        <taxon>Cyanophyceae</taxon>
        <taxon>Nostocales</taxon>
        <taxon>Scytonemataceae</taxon>
        <taxon>Scytonema</taxon>
    </lineage>
</organism>
<dbReference type="Pfam" id="PF02643">
    <property type="entry name" value="DUF192"/>
    <property type="match status" value="1"/>
</dbReference>
<proteinExistence type="predicted"/>
<keyword evidence="1" id="KW-0472">Membrane</keyword>
<keyword evidence="1" id="KW-1133">Transmembrane helix</keyword>
<feature type="transmembrane region" description="Helical" evidence="1">
    <location>
        <begin position="20"/>
        <end position="45"/>
    </location>
</feature>
<evidence type="ECO:0008006" key="4">
    <source>
        <dbReference type="Google" id="ProtNLM"/>
    </source>
</evidence>
<dbReference type="Gene3D" id="2.60.120.1140">
    <property type="entry name" value="Protein of unknown function DUF192"/>
    <property type="match status" value="1"/>
</dbReference>
<dbReference type="PANTHER" id="PTHR37953:SF1">
    <property type="entry name" value="UPF0127 PROTEIN MJ1496"/>
    <property type="match status" value="1"/>
</dbReference>
<keyword evidence="3" id="KW-1185">Reference proteome</keyword>
<dbReference type="OrthoDB" id="5526466at2"/>
<sequence length="180" mass="20161">MNEQQKSFPTFHHKSIEERILYVLNKIGPIAAIGTVAFPIAIAFIPPSPQNLPIGAIMKVQNQAIELEVASSPNQLATGLKERHYLPQNRGMLFVIGKPQTVKMWMKNVKIPLDMVFIQDNTVKTVVENVPPCAKIDNCPYYDSVYPVNRIVELRAGRAKILGIKPGIQLEINFISQKSQ</sequence>
<dbReference type="EMBL" id="ANNX02000064">
    <property type="protein sequence ID" value="KYC34727.1"/>
    <property type="molecule type" value="Genomic_DNA"/>
</dbReference>
<dbReference type="STRING" id="128403.WA1_49245"/>
<dbReference type="InterPro" id="IPR038695">
    <property type="entry name" value="Saro_0823-like_sf"/>
</dbReference>
<evidence type="ECO:0000313" key="2">
    <source>
        <dbReference type="EMBL" id="KYC34727.1"/>
    </source>
</evidence>
<comment type="caution">
    <text evidence="2">The sequence shown here is derived from an EMBL/GenBank/DDBJ whole genome shotgun (WGS) entry which is preliminary data.</text>
</comment>
<dbReference type="InterPro" id="IPR003795">
    <property type="entry name" value="DUF192"/>
</dbReference>
<gene>
    <name evidence="2" type="ORF">WA1_49245</name>
</gene>
<evidence type="ECO:0000313" key="3">
    <source>
        <dbReference type="Proteomes" id="UP000076925"/>
    </source>
</evidence>
<dbReference type="AlphaFoldDB" id="A0A139WQM6"/>